<comment type="caution">
    <text evidence="2">The sequence shown here is derived from an EMBL/GenBank/DDBJ whole genome shotgun (WGS) entry which is preliminary data.</text>
</comment>
<accession>A0A264W0U7</accession>
<gene>
    <name evidence="2" type="ORF">CF394_12480</name>
</gene>
<reference evidence="2 3" key="1">
    <citation type="submission" date="2017-07" db="EMBL/GenBank/DDBJ databases">
        <title>Tetzosporium hominis gen.nov. sp.nov.</title>
        <authorList>
            <person name="Tetz G."/>
            <person name="Tetz V."/>
        </authorList>
    </citation>
    <scope>NUCLEOTIDE SEQUENCE [LARGE SCALE GENOMIC DNA]</scope>
    <source>
        <strain evidence="2 3">VT-49</strain>
    </source>
</reference>
<dbReference type="RefSeq" id="WP_094944029.1">
    <property type="nucleotide sequence ID" value="NZ_NOKQ01000276.1"/>
</dbReference>
<evidence type="ECO:0000256" key="1">
    <source>
        <dbReference type="SAM" id="SignalP"/>
    </source>
</evidence>
<protein>
    <recommendedName>
        <fullName evidence="4">DUF4367 domain-containing protein</fullName>
    </recommendedName>
</protein>
<evidence type="ECO:0008006" key="4">
    <source>
        <dbReference type="Google" id="ProtNLM"/>
    </source>
</evidence>
<dbReference type="PROSITE" id="PS51257">
    <property type="entry name" value="PROKAR_LIPOPROTEIN"/>
    <property type="match status" value="1"/>
</dbReference>
<dbReference type="OrthoDB" id="2450230at2"/>
<sequence length="174" mass="19332">MKQTWRFLLIPLALMLVLVGCASPEEQAVEGVRQAAAQLEESPEKPNEKIGDYSVFLPGGYTVEAGSEAPNILLKKDNDTYVLFINENEPATSRLYYDLLVSDPSKEIVEEETNELSDQFGFAAVVEHSDEQFELIVSRGGIKLTTVTDDGSIDKKLNEMMQIVHSFKSEEGSK</sequence>
<organism evidence="2 3">
    <name type="scientific">Tetzosporium hominis</name>
    <dbReference type="NCBI Taxonomy" id="2020506"/>
    <lineage>
        <taxon>Bacteria</taxon>
        <taxon>Bacillati</taxon>
        <taxon>Bacillota</taxon>
        <taxon>Bacilli</taxon>
        <taxon>Bacillales</taxon>
        <taxon>Caryophanaceae</taxon>
        <taxon>Tetzosporium</taxon>
    </lineage>
</organism>
<feature type="signal peptide" evidence="1">
    <location>
        <begin position="1"/>
        <end position="22"/>
    </location>
</feature>
<evidence type="ECO:0000313" key="3">
    <source>
        <dbReference type="Proteomes" id="UP000217065"/>
    </source>
</evidence>
<dbReference type="Proteomes" id="UP000217065">
    <property type="component" value="Unassembled WGS sequence"/>
</dbReference>
<dbReference type="AlphaFoldDB" id="A0A264W0U7"/>
<dbReference type="EMBL" id="NOKQ01000276">
    <property type="protein sequence ID" value="OZS77184.1"/>
    <property type="molecule type" value="Genomic_DNA"/>
</dbReference>
<keyword evidence="3" id="KW-1185">Reference proteome</keyword>
<name>A0A264W0U7_9BACL</name>
<proteinExistence type="predicted"/>
<feature type="chain" id="PRO_5038442210" description="DUF4367 domain-containing protein" evidence="1">
    <location>
        <begin position="23"/>
        <end position="174"/>
    </location>
</feature>
<keyword evidence="1" id="KW-0732">Signal</keyword>
<evidence type="ECO:0000313" key="2">
    <source>
        <dbReference type="EMBL" id="OZS77184.1"/>
    </source>
</evidence>